<feature type="transmembrane region" description="Helical" evidence="15">
    <location>
        <begin position="204"/>
        <end position="229"/>
    </location>
</feature>
<evidence type="ECO:0000256" key="5">
    <source>
        <dbReference type="ARBA" id="ARBA00022692"/>
    </source>
</evidence>
<keyword evidence="10 15" id="KW-1133">Transmembrane helix</keyword>
<dbReference type="GO" id="GO:0035556">
    <property type="term" value="P:intracellular signal transduction"/>
    <property type="evidence" value="ECO:0007669"/>
    <property type="project" value="InterPro"/>
</dbReference>
<feature type="transmembrane region" description="Helical" evidence="15">
    <location>
        <begin position="156"/>
        <end position="183"/>
    </location>
</feature>
<dbReference type="GO" id="GO:0004016">
    <property type="term" value="F:adenylate cyclase activity"/>
    <property type="evidence" value="ECO:0007669"/>
    <property type="project" value="UniProtKB-EC"/>
</dbReference>
<feature type="domain" description="Guanylate cyclase" evidence="16">
    <location>
        <begin position="850"/>
        <end position="1006"/>
    </location>
</feature>
<feature type="transmembrane region" description="Helical" evidence="15">
    <location>
        <begin position="55"/>
        <end position="76"/>
    </location>
</feature>
<name>A0A7R8XG89_9CRUS</name>
<evidence type="ECO:0000256" key="13">
    <source>
        <dbReference type="ARBA" id="ARBA00023239"/>
    </source>
</evidence>
<comment type="similarity">
    <text evidence="14">Belongs to the adenylyl cyclase class-4/guanylyl cyclase family.</text>
</comment>
<evidence type="ECO:0000256" key="11">
    <source>
        <dbReference type="ARBA" id="ARBA00022998"/>
    </source>
</evidence>
<proteinExistence type="inferred from homology"/>
<keyword evidence="6" id="KW-0479">Metal-binding</keyword>
<comment type="catalytic activity">
    <reaction evidence="1">
        <text>ATP = 3',5'-cyclic AMP + diphosphate</text>
        <dbReference type="Rhea" id="RHEA:15389"/>
        <dbReference type="ChEBI" id="CHEBI:30616"/>
        <dbReference type="ChEBI" id="CHEBI:33019"/>
        <dbReference type="ChEBI" id="CHEBI:58165"/>
        <dbReference type="EC" id="4.6.1.1"/>
    </reaction>
</comment>
<dbReference type="EC" id="4.6.1.1" evidence="4"/>
<feature type="transmembrane region" description="Helical" evidence="15">
    <location>
        <begin position="27"/>
        <end position="49"/>
    </location>
</feature>
<evidence type="ECO:0000256" key="7">
    <source>
        <dbReference type="ARBA" id="ARBA00022741"/>
    </source>
</evidence>
<evidence type="ECO:0000256" key="2">
    <source>
        <dbReference type="ARBA" id="ARBA00001946"/>
    </source>
</evidence>
<feature type="domain" description="Guanylate cyclase" evidence="16">
    <location>
        <begin position="312"/>
        <end position="440"/>
    </location>
</feature>
<dbReference type="GO" id="GO:0007189">
    <property type="term" value="P:adenylate cyclase-activating G protein-coupled receptor signaling pathway"/>
    <property type="evidence" value="ECO:0007669"/>
    <property type="project" value="TreeGrafter"/>
</dbReference>
<dbReference type="InterPro" id="IPR029787">
    <property type="entry name" value="Nucleotide_cyclase"/>
</dbReference>
<dbReference type="GO" id="GO:0007193">
    <property type="term" value="P:adenylate cyclase-inhibiting G protein-coupled receptor signaling pathway"/>
    <property type="evidence" value="ECO:0007669"/>
    <property type="project" value="TreeGrafter"/>
</dbReference>
<evidence type="ECO:0000256" key="6">
    <source>
        <dbReference type="ARBA" id="ARBA00022723"/>
    </source>
</evidence>
<dbReference type="SMART" id="SM00044">
    <property type="entry name" value="CYCc"/>
    <property type="match status" value="2"/>
</dbReference>
<evidence type="ECO:0000256" key="3">
    <source>
        <dbReference type="ARBA" id="ARBA00004141"/>
    </source>
</evidence>
<sequence length="1152" mass="131541">MELSICRNQPGLEILYQKYQNRLRHSYFIVFLLIQAFLSTVTIVMECIGQCLEDLVEVVITHGIVLAVCIILLIAIHKEKLFLQAPSSVSFKDGSRSSGLKTLGDSLGLLSVKSRSSWIRKASTVLIFIPLLAMQITMALAYASGRSFTTHWDWSLYMVLVCYIFFPLGVSVNAVLAILVSLVPIFMSVFVKSSRESGDRTRKVLVDFFVMVAGNAVGLYFCFMTEIALRRSFLDKRASIVAKYMREYEEETEEHLLSSIIPETMVTELRKCLREAVVVNKRNKDYSIVPILPSLSTKPFAKVFAHFHENVSILYADIVNFTPLTASMNEEELVRLLNDLFGKFDKAVKEFNCLRIKLLGDCYNCVSGIPDSTENHAWNCVLLGLNMIAIIREVRKKWGGIDVDMRIGIHSGSVYSCILGISKLQFDIWSPDAKIANHMEQAGRPGCVHISQATCTALGENHGFYFEPGRRDSFLEEKGVTTFFIPISRNRHFVSVETLISTEGLISVQNEMSRQPLLPNSQWLETEEIQPYFLAFKDLKLEWDFIRQPDMLIKYPILAASVLIIILGIIEILSGPEFDGWHHSLGYGYPVPAHSNHLDLDWLHPCKMAEMEEFPGTAGTTCMEDGEGTPTSHCFFMDSNLALLRLCLWCHSGRYYFPYRSMHGIDDRQMFILKGPFPIVFFQPFASDIPLTFHLCLQSLTQEFAVVLSTIFVFYHIHFLLKLGAMVVALSIYGIVEQMLFHKQLSEWDKNSVLQEESSLLPHVHYLLAIFLLLHVIDRQSEYLFKLEYKWKKSLLKEQEDAELAGEGRVCVWAGSNLISDFCYTLSPAERYLHQKHKKELYHERYHSAAVMFATILNFWPEEDANLERIRVELGAGNELEVKRNSLSFLNSIISDIDQLLLSHNRVQKIKLIGTTYMAAVGLEPRIESYVDSQDDNAMATRNSTSMVAFAAALIDLIIQRNRHGYQNLCVRIGIACGPVIAGVVGDEKPLYDIWGDTVNMASRLESTGEEWKIHISEEVNNFLRRHDIASFYRGLTKIKGKPQRIPTYFVDLDRFRKKRQHLNGFATPVIPGSFRRLDPKHRFAVKSTSDRLMCHDKSLDPRRIVLQSSLDSKKEHLQRTHKPLEDLYDLYEILDLGDTDEDHEEILTQNE</sequence>
<comment type="cofactor">
    <cofactor evidence="2">
        <name>Mg(2+)</name>
        <dbReference type="ChEBI" id="CHEBI:18420"/>
    </cofactor>
</comment>
<dbReference type="PROSITE" id="PS50125">
    <property type="entry name" value="GUANYLATE_CYCLASE_2"/>
    <property type="match status" value="2"/>
</dbReference>
<dbReference type="PANTHER" id="PTHR45627">
    <property type="entry name" value="ADENYLATE CYCLASE TYPE 1"/>
    <property type="match status" value="1"/>
</dbReference>
<evidence type="ECO:0000256" key="9">
    <source>
        <dbReference type="ARBA" id="ARBA00022842"/>
    </source>
</evidence>
<dbReference type="GO" id="GO:0046872">
    <property type="term" value="F:metal ion binding"/>
    <property type="evidence" value="ECO:0007669"/>
    <property type="project" value="UniProtKB-KW"/>
</dbReference>
<dbReference type="Gene3D" id="3.30.70.1230">
    <property type="entry name" value="Nucleotide cyclase"/>
    <property type="match status" value="2"/>
</dbReference>
<keyword evidence="9" id="KW-0460">Magnesium</keyword>
<keyword evidence="12 15" id="KW-0472">Membrane</keyword>
<comment type="subcellular location">
    <subcellularLocation>
        <location evidence="3">Membrane</location>
        <topology evidence="3">Multi-pass membrane protein</topology>
    </subcellularLocation>
</comment>
<reference evidence="17" key="1">
    <citation type="submission" date="2020-11" db="EMBL/GenBank/DDBJ databases">
        <authorList>
            <person name="Tran Van P."/>
        </authorList>
    </citation>
    <scope>NUCLEOTIDE SEQUENCE</scope>
</reference>
<organism evidence="17">
    <name type="scientific">Darwinula stevensoni</name>
    <dbReference type="NCBI Taxonomy" id="69355"/>
    <lineage>
        <taxon>Eukaryota</taxon>
        <taxon>Metazoa</taxon>
        <taxon>Ecdysozoa</taxon>
        <taxon>Arthropoda</taxon>
        <taxon>Crustacea</taxon>
        <taxon>Oligostraca</taxon>
        <taxon>Ostracoda</taxon>
        <taxon>Podocopa</taxon>
        <taxon>Podocopida</taxon>
        <taxon>Darwinulocopina</taxon>
        <taxon>Darwinuloidea</taxon>
        <taxon>Darwinulidae</taxon>
        <taxon>Darwinula</taxon>
    </lineage>
</organism>
<evidence type="ECO:0000256" key="8">
    <source>
        <dbReference type="ARBA" id="ARBA00022840"/>
    </source>
</evidence>
<dbReference type="InterPro" id="IPR001054">
    <property type="entry name" value="A/G_cyclase"/>
</dbReference>
<dbReference type="Proteomes" id="UP000677054">
    <property type="component" value="Unassembled WGS sequence"/>
</dbReference>
<evidence type="ECO:0000256" key="1">
    <source>
        <dbReference type="ARBA" id="ARBA00001593"/>
    </source>
</evidence>
<gene>
    <name evidence="17" type="ORF">DSTB1V02_LOCUS6473</name>
</gene>
<keyword evidence="13 14" id="KW-0456">Lyase</keyword>
<dbReference type="PANTHER" id="PTHR45627:SF12">
    <property type="entry name" value="ADENYLATE CYCLASE TYPE 2"/>
    <property type="match status" value="1"/>
</dbReference>
<dbReference type="GO" id="GO:0005524">
    <property type="term" value="F:ATP binding"/>
    <property type="evidence" value="ECO:0007669"/>
    <property type="project" value="UniProtKB-KW"/>
</dbReference>
<evidence type="ECO:0000259" key="16">
    <source>
        <dbReference type="PROSITE" id="PS50125"/>
    </source>
</evidence>
<evidence type="ECO:0000256" key="12">
    <source>
        <dbReference type="ARBA" id="ARBA00023136"/>
    </source>
</evidence>
<dbReference type="PROSITE" id="PS00452">
    <property type="entry name" value="GUANYLATE_CYCLASE_1"/>
    <property type="match status" value="1"/>
</dbReference>
<dbReference type="SUPFAM" id="SSF55073">
    <property type="entry name" value="Nucleotide cyclase"/>
    <property type="match status" value="2"/>
</dbReference>
<accession>A0A7R8XG89</accession>
<dbReference type="OrthoDB" id="10006362at2759"/>
<evidence type="ECO:0000256" key="4">
    <source>
        <dbReference type="ARBA" id="ARBA00012201"/>
    </source>
</evidence>
<dbReference type="GO" id="GO:0006171">
    <property type="term" value="P:cAMP biosynthetic process"/>
    <property type="evidence" value="ECO:0007669"/>
    <property type="project" value="UniProtKB-KW"/>
</dbReference>
<dbReference type="AlphaFoldDB" id="A0A7R8XG89"/>
<evidence type="ECO:0000313" key="18">
    <source>
        <dbReference type="Proteomes" id="UP000677054"/>
    </source>
</evidence>
<keyword evidence="18" id="KW-1185">Reference proteome</keyword>
<evidence type="ECO:0000313" key="17">
    <source>
        <dbReference type="EMBL" id="CAD7246625.1"/>
    </source>
</evidence>
<keyword evidence="5 15" id="KW-0812">Transmembrane</keyword>
<dbReference type="EMBL" id="LR900707">
    <property type="protein sequence ID" value="CAD7246625.1"/>
    <property type="molecule type" value="Genomic_DNA"/>
</dbReference>
<keyword evidence="7" id="KW-0547">Nucleotide-binding</keyword>
<keyword evidence="8" id="KW-0067">ATP-binding</keyword>
<dbReference type="GO" id="GO:0005886">
    <property type="term" value="C:plasma membrane"/>
    <property type="evidence" value="ECO:0007669"/>
    <property type="project" value="TreeGrafter"/>
</dbReference>
<keyword evidence="11" id="KW-0115">cAMP biosynthesis</keyword>
<evidence type="ECO:0000256" key="10">
    <source>
        <dbReference type="ARBA" id="ARBA00022989"/>
    </source>
</evidence>
<protein>
    <recommendedName>
        <fullName evidence="4">adenylate cyclase</fullName>
        <ecNumber evidence="4">4.6.1.1</ecNumber>
    </recommendedName>
</protein>
<dbReference type="InterPro" id="IPR018297">
    <property type="entry name" value="A/G_cyclase_CS"/>
</dbReference>
<evidence type="ECO:0000256" key="14">
    <source>
        <dbReference type="RuleBase" id="RU000405"/>
    </source>
</evidence>
<evidence type="ECO:0000256" key="15">
    <source>
        <dbReference type="SAM" id="Phobius"/>
    </source>
</evidence>
<dbReference type="Pfam" id="PF00211">
    <property type="entry name" value="Guanylate_cyc"/>
    <property type="match status" value="2"/>
</dbReference>
<dbReference type="FunFam" id="3.30.70.1230:FF:000024">
    <property type="entry name" value="ACXA, isoform A"/>
    <property type="match status" value="1"/>
</dbReference>
<dbReference type="EMBL" id="CAJPEV010001190">
    <property type="protein sequence ID" value="CAG0891260.1"/>
    <property type="molecule type" value="Genomic_DNA"/>
</dbReference>
<dbReference type="CDD" id="cd07302">
    <property type="entry name" value="CHD"/>
    <property type="match status" value="2"/>
</dbReference>
<feature type="transmembrane region" description="Helical" evidence="15">
    <location>
        <begin position="125"/>
        <end position="144"/>
    </location>
</feature>